<protein>
    <recommendedName>
        <fullName evidence="6 15">Aspartate-semialdehyde dehydrogenase</fullName>
        <shortName evidence="15">ASA dehydrogenase</shortName>
        <shortName evidence="15">ASADH</shortName>
        <ecNumber evidence="6 15">1.2.1.11</ecNumber>
    </recommendedName>
    <alternativeName>
        <fullName evidence="15">Aspartate-beta-semialdehyde dehydrogenase</fullName>
    </alternativeName>
</protein>
<dbReference type="SMART" id="SM00859">
    <property type="entry name" value="Semialdhyde_dh"/>
    <property type="match status" value="1"/>
</dbReference>
<dbReference type="InterPro" id="IPR005986">
    <property type="entry name" value="Asp_semialdehyde_DH_beta"/>
</dbReference>
<dbReference type="NCBIfam" id="NF011456">
    <property type="entry name" value="PRK14874.1"/>
    <property type="match status" value="1"/>
</dbReference>
<reference evidence="17 18" key="1">
    <citation type="journal article" date="2013" name="Int. J. Syst. Evol. Microbiol.">
        <title>Roseomonas aerophila sp. nov., isolated from air.</title>
        <authorList>
            <person name="Kim S.J."/>
            <person name="Weon H.Y."/>
            <person name="Ahn J.H."/>
            <person name="Hong S.B."/>
            <person name="Seok S.J."/>
            <person name="Whang K.S."/>
            <person name="Kwon S.W."/>
        </authorList>
    </citation>
    <scope>NUCLEOTIDE SEQUENCE [LARGE SCALE GENOMIC DNA]</scope>
    <source>
        <strain evidence="17 18">NBRC 108923</strain>
    </source>
</reference>
<evidence type="ECO:0000256" key="9">
    <source>
        <dbReference type="ARBA" id="ARBA00022857"/>
    </source>
</evidence>
<proteinExistence type="inferred from homology"/>
<dbReference type="InterPro" id="IPR012080">
    <property type="entry name" value="Asp_semialdehyde_DH"/>
</dbReference>
<dbReference type="InterPro" id="IPR036291">
    <property type="entry name" value="NAD(P)-bd_dom_sf"/>
</dbReference>
<evidence type="ECO:0000256" key="12">
    <source>
        <dbReference type="ARBA" id="ARBA00023154"/>
    </source>
</evidence>
<dbReference type="Pfam" id="PF01118">
    <property type="entry name" value="Semialdhyde_dh"/>
    <property type="match status" value="1"/>
</dbReference>
<name>A0ABR7RPB5_9PROT</name>
<evidence type="ECO:0000256" key="10">
    <source>
        <dbReference type="ARBA" id="ARBA00022915"/>
    </source>
</evidence>
<dbReference type="NCBIfam" id="TIGR01296">
    <property type="entry name" value="asd_B"/>
    <property type="match status" value="1"/>
</dbReference>
<evidence type="ECO:0000256" key="6">
    <source>
        <dbReference type="ARBA" id="ARBA00013120"/>
    </source>
</evidence>
<sequence length="353" mass="37037">MLTLEDPADAQFRLVEAKAPVVAIVGATGAVGVELLRCLESRGFPLGGLKLLASPRSAGKTLDFKGEPVTIEALTEESFAGVDIALFSAGSGISKRYAAAAVKAGAVVVDNSSAFRMDADVPLVVPEVNAASLAGHRGVIANPNCVAAIATVALAPLHRAYPIRRLTAATYQAASGAGAAAMEELRESTAAYLRGESFEPKVLPHPYAFNLFSHNADMDEETGYNGEETKVVAETRRILGTPELPIGITCIRVPVLRAHAMALTVEFDEVVTVEEARTILGNAPGLRLVDNRAANYFPMPSDASGQDDVLVGRIRQDIGDPSGKSLALFVAGDQLLKGAALNAVQIAELLLKR</sequence>
<organism evidence="17 18">
    <name type="scientific">Teichococcus aerophilus</name>
    <dbReference type="NCBI Taxonomy" id="1224513"/>
    <lineage>
        <taxon>Bacteria</taxon>
        <taxon>Pseudomonadati</taxon>
        <taxon>Pseudomonadota</taxon>
        <taxon>Alphaproteobacteria</taxon>
        <taxon>Acetobacterales</taxon>
        <taxon>Roseomonadaceae</taxon>
        <taxon>Roseomonas</taxon>
    </lineage>
</organism>
<evidence type="ECO:0000256" key="11">
    <source>
        <dbReference type="ARBA" id="ARBA00023002"/>
    </source>
</evidence>
<comment type="pathway">
    <text evidence="3 15">Amino-acid biosynthesis; L-threonine biosynthesis; L-threonine from L-aspartate: step 2/5.</text>
</comment>
<dbReference type="RefSeq" id="WP_187785600.1">
    <property type="nucleotide sequence ID" value="NZ_JACTVA010000032.1"/>
</dbReference>
<keyword evidence="18" id="KW-1185">Reference proteome</keyword>
<accession>A0ABR7RPB5</accession>
<feature type="binding site" evidence="15">
    <location>
        <position position="334"/>
    </location>
    <ligand>
        <name>NADP(+)</name>
        <dbReference type="ChEBI" id="CHEBI:58349"/>
    </ligand>
</feature>
<evidence type="ECO:0000256" key="7">
    <source>
        <dbReference type="ARBA" id="ARBA00022605"/>
    </source>
</evidence>
<evidence type="ECO:0000256" key="15">
    <source>
        <dbReference type="HAMAP-Rule" id="MF_02121"/>
    </source>
</evidence>
<feature type="binding site" evidence="15">
    <location>
        <begin position="28"/>
        <end position="31"/>
    </location>
    <ligand>
        <name>NADP(+)</name>
        <dbReference type="ChEBI" id="CHEBI:58349"/>
    </ligand>
</feature>
<feature type="active site" description="Proton acceptor" evidence="15">
    <location>
        <position position="259"/>
    </location>
</feature>
<keyword evidence="12 15" id="KW-0457">Lysine biosynthesis</keyword>
<evidence type="ECO:0000256" key="2">
    <source>
        <dbReference type="ARBA" id="ARBA00005076"/>
    </source>
</evidence>
<dbReference type="PANTHER" id="PTHR46278">
    <property type="entry name" value="DEHYDROGENASE, PUTATIVE-RELATED"/>
    <property type="match status" value="1"/>
</dbReference>
<dbReference type="PANTHER" id="PTHR46278:SF2">
    <property type="entry name" value="ASPARTATE-SEMIALDEHYDE DEHYDROGENASE"/>
    <property type="match status" value="1"/>
</dbReference>
<keyword evidence="13 15" id="KW-0486">Methionine biosynthesis</keyword>
<feature type="binding site" evidence="15">
    <location>
        <position position="252"/>
    </location>
    <ligand>
        <name>substrate</name>
    </ligand>
</feature>
<evidence type="ECO:0000256" key="3">
    <source>
        <dbReference type="ARBA" id="ARBA00005097"/>
    </source>
</evidence>
<evidence type="ECO:0000256" key="13">
    <source>
        <dbReference type="ARBA" id="ARBA00023167"/>
    </source>
</evidence>
<dbReference type="SUPFAM" id="SSF51735">
    <property type="entry name" value="NAD(P)-binding Rossmann-fold domains"/>
    <property type="match status" value="1"/>
</dbReference>
<evidence type="ECO:0000256" key="14">
    <source>
        <dbReference type="ARBA" id="ARBA00047891"/>
    </source>
</evidence>
<evidence type="ECO:0000256" key="4">
    <source>
        <dbReference type="ARBA" id="ARBA00010584"/>
    </source>
</evidence>
<comment type="subunit">
    <text evidence="5 15">Homodimer.</text>
</comment>
<evidence type="ECO:0000256" key="8">
    <source>
        <dbReference type="ARBA" id="ARBA00022697"/>
    </source>
</evidence>
<dbReference type="InterPro" id="IPR012280">
    <property type="entry name" value="Semialdhyde_DH_dimer_dom"/>
</dbReference>
<dbReference type="Gene3D" id="3.30.360.10">
    <property type="entry name" value="Dihydrodipicolinate Reductase, domain 2"/>
    <property type="match status" value="1"/>
</dbReference>
<dbReference type="PIRSF" id="PIRSF000148">
    <property type="entry name" value="ASA_dh"/>
    <property type="match status" value="1"/>
</dbReference>
<comment type="catalytic activity">
    <reaction evidence="14 15">
        <text>L-aspartate 4-semialdehyde + phosphate + NADP(+) = 4-phospho-L-aspartate + NADPH + H(+)</text>
        <dbReference type="Rhea" id="RHEA:24284"/>
        <dbReference type="ChEBI" id="CHEBI:15378"/>
        <dbReference type="ChEBI" id="CHEBI:43474"/>
        <dbReference type="ChEBI" id="CHEBI:57535"/>
        <dbReference type="ChEBI" id="CHEBI:57783"/>
        <dbReference type="ChEBI" id="CHEBI:58349"/>
        <dbReference type="ChEBI" id="CHEBI:537519"/>
        <dbReference type="EC" id="1.2.1.11"/>
    </reaction>
</comment>
<comment type="function">
    <text evidence="15">Catalyzes the NADPH-dependent formation of L-aspartate-semialdehyde (L-ASA) by the reductive dephosphorylation of L-aspartyl-4-phosphate.</text>
</comment>
<feature type="binding site" evidence="15">
    <location>
        <position position="172"/>
    </location>
    <ligand>
        <name>substrate</name>
    </ligand>
</feature>
<dbReference type="Gene3D" id="3.40.50.720">
    <property type="entry name" value="NAD(P)-binding Rossmann-like Domain"/>
    <property type="match status" value="1"/>
</dbReference>
<comment type="similarity">
    <text evidence="4 15">Belongs to the aspartate-semialdehyde dehydrogenase family.</text>
</comment>
<feature type="active site" description="Acyl-thioester intermediate" evidence="15">
    <location>
        <position position="145"/>
    </location>
</feature>
<dbReference type="SUPFAM" id="SSF55347">
    <property type="entry name" value="Glyceraldehyde-3-phosphate dehydrogenase-like, C-terminal domain"/>
    <property type="match status" value="1"/>
</dbReference>
<evidence type="ECO:0000256" key="1">
    <source>
        <dbReference type="ARBA" id="ARBA00005021"/>
    </source>
</evidence>
<gene>
    <name evidence="15" type="primary">asd</name>
    <name evidence="17" type="ORF">IBL26_16485</name>
</gene>
<dbReference type="Proteomes" id="UP000626026">
    <property type="component" value="Unassembled WGS sequence"/>
</dbReference>
<keyword evidence="8 15" id="KW-0791">Threonine biosynthesis</keyword>
<dbReference type="CDD" id="cd02316">
    <property type="entry name" value="VcASADH2_like_N"/>
    <property type="match status" value="1"/>
</dbReference>
<keyword evidence="11 15" id="KW-0560">Oxidoreductase</keyword>
<feature type="binding site" evidence="15">
    <location>
        <begin position="175"/>
        <end position="176"/>
    </location>
    <ligand>
        <name>NADP(+)</name>
        <dbReference type="ChEBI" id="CHEBI:58349"/>
    </ligand>
</feature>
<evidence type="ECO:0000313" key="17">
    <source>
        <dbReference type="EMBL" id="MBC9208446.1"/>
    </source>
</evidence>
<evidence type="ECO:0000256" key="5">
    <source>
        <dbReference type="ARBA" id="ARBA00011738"/>
    </source>
</evidence>
<comment type="pathway">
    <text evidence="1 15">Amino-acid biosynthesis; L-methionine biosynthesis via de novo pathway; L-homoserine from L-aspartate: step 2/3.</text>
</comment>
<dbReference type="InterPro" id="IPR000534">
    <property type="entry name" value="Semialdehyde_DH_NAD-bd"/>
</dbReference>
<feature type="domain" description="Semialdehyde dehydrogenase NAD-binding" evidence="16">
    <location>
        <begin position="21"/>
        <end position="136"/>
    </location>
</feature>
<comment type="caution">
    <text evidence="15">Lacks conserved residue(s) required for the propagation of feature annotation.</text>
</comment>
<feature type="binding site" evidence="15">
    <location>
        <position position="116"/>
    </location>
    <ligand>
        <name>phosphate</name>
        <dbReference type="ChEBI" id="CHEBI:43474"/>
    </ligand>
</feature>
<comment type="pathway">
    <text evidence="2 15">Amino-acid biosynthesis; L-lysine biosynthesis via DAP pathway; (S)-tetrahydrodipicolinate from L-aspartate: step 2/4.</text>
</comment>
<dbReference type="Pfam" id="PF02774">
    <property type="entry name" value="Semialdhyde_dhC"/>
    <property type="match status" value="1"/>
</dbReference>
<keyword evidence="9 15" id="KW-0521">NADP</keyword>
<evidence type="ECO:0000313" key="18">
    <source>
        <dbReference type="Proteomes" id="UP000626026"/>
    </source>
</evidence>
<dbReference type="EC" id="1.2.1.11" evidence="6 15"/>
<dbReference type="CDD" id="cd18131">
    <property type="entry name" value="ASADH_C_bac_euk_like"/>
    <property type="match status" value="1"/>
</dbReference>
<comment type="caution">
    <text evidence="17">The sequence shown here is derived from an EMBL/GenBank/DDBJ whole genome shotgun (WGS) entry which is preliminary data.</text>
</comment>
<dbReference type="GO" id="GO:0004073">
    <property type="term" value="F:aspartate-semialdehyde dehydrogenase activity"/>
    <property type="evidence" value="ECO:0007669"/>
    <property type="project" value="UniProtKB-EC"/>
</dbReference>
<dbReference type="HAMAP" id="MF_02121">
    <property type="entry name" value="ASADH"/>
    <property type="match status" value="1"/>
</dbReference>
<keyword evidence="10 15" id="KW-0220">Diaminopimelate biosynthesis</keyword>
<feature type="binding site" evidence="15">
    <location>
        <begin position="56"/>
        <end position="57"/>
    </location>
    <ligand>
        <name>NADP(+)</name>
        <dbReference type="ChEBI" id="CHEBI:58349"/>
    </ligand>
</feature>
<keyword evidence="7 15" id="KW-0028">Amino-acid biosynthesis</keyword>
<evidence type="ECO:0000259" key="16">
    <source>
        <dbReference type="SMART" id="SM00859"/>
    </source>
</evidence>
<dbReference type="EMBL" id="JACTVA010000032">
    <property type="protein sequence ID" value="MBC9208446.1"/>
    <property type="molecule type" value="Genomic_DNA"/>
</dbReference>